<keyword evidence="1" id="KW-1133">Transmembrane helix</keyword>
<dbReference type="EMBL" id="NEXE01000128">
    <property type="protein sequence ID" value="PSN88212.1"/>
    <property type="molecule type" value="Genomic_DNA"/>
</dbReference>
<evidence type="ECO:0000313" key="3">
    <source>
        <dbReference type="Proteomes" id="UP000240322"/>
    </source>
</evidence>
<sequence length="168" mass="18440">IVYGPSGSAILLDLSDVNLITGDMEWIRVNRTYNFVNYNSLYIDDVRNVFYLSFSGQYSGVTSVVMFNESTAGLLSNVSLNGYFTAVTGNPSTGDVYTVGCVGSNFLNANWSIILLNKTGIADQVNFGRVRYVGYPLGVASCETTAILIIVLWWLCHMCTMFMSSTLT</sequence>
<reference evidence="2 3" key="1">
    <citation type="submission" date="2017-04" db="EMBL/GenBank/DDBJ databases">
        <title>Novel microbial lineages endemic to geothermal iron-oxide mats fill important gaps in the evolutionary history of Archaea.</title>
        <authorList>
            <person name="Jay Z.J."/>
            <person name="Beam J.P."/>
            <person name="Dlakic M."/>
            <person name="Rusch D.B."/>
            <person name="Kozubal M.A."/>
            <person name="Inskeep W.P."/>
        </authorList>
    </citation>
    <scope>NUCLEOTIDE SEQUENCE [LARGE SCALE GENOMIC DNA]</scope>
    <source>
        <strain evidence="2">OSP_D</strain>
    </source>
</reference>
<comment type="caution">
    <text evidence="2">The sequence shown here is derived from an EMBL/GenBank/DDBJ whole genome shotgun (WGS) entry which is preliminary data.</text>
</comment>
<keyword evidence="1" id="KW-0472">Membrane</keyword>
<gene>
    <name evidence="2" type="ORF">B9Q03_09500</name>
</gene>
<protein>
    <submittedName>
        <fullName evidence="2">Uncharacterized protein</fullName>
    </submittedName>
</protein>
<keyword evidence="1" id="KW-0812">Transmembrane</keyword>
<feature type="transmembrane region" description="Helical" evidence="1">
    <location>
        <begin position="132"/>
        <end position="155"/>
    </location>
</feature>
<evidence type="ECO:0000313" key="2">
    <source>
        <dbReference type="EMBL" id="PSN88212.1"/>
    </source>
</evidence>
<name>A0A2R6APE2_9ARCH</name>
<accession>A0A2R6APE2</accession>
<proteinExistence type="predicted"/>
<organism evidence="2 3">
    <name type="scientific">Candidatus Marsarchaeota G2 archaeon OSP_D</name>
    <dbReference type="NCBI Taxonomy" id="1978157"/>
    <lineage>
        <taxon>Archaea</taxon>
        <taxon>Candidatus Marsarchaeota</taxon>
        <taxon>Candidatus Marsarchaeota group 2</taxon>
    </lineage>
</organism>
<dbReference type="Proteomes" id="UP000240322">
    <property type="component" value="Unassembled WGS sequence"/>
</dbReference>
<dbReference type="AlphaFoldDB" id="A0A2R6APE2"/>
<feature type="non-terminal residue" evidence="2">
    <location>
        <position position="1"/>
    </location>
</feature>
<evidence type="ECO:0000256" key="1">
    <source>
        <dbReference type="SAM" id="Phobius"/>
    </source>
</evidence>